<keyword evidence="1" id="KW-0812">Transmembrane</keyword>
<gene>
    <name evidence="2" type="ORF">QOL99_07265</name>
</gene>
<name>A0ABT7JFW0_9DEIO</name>
<feature type="transmembrane region" description="Helical" evidence="1">
    <location>
        <begin position="45"/>
        <end position="61"/>
    </location>
</feature>
<organism evidence="2 3">
    <name type="scientific">Deinococcus rhizophilus</name>
    <dbReference type="NCBI Taxonomy" id="3049544"/>
    <lineage>
        <taxon>Bacteria</taxon>
        <taxon>Thermotogati</taxon>
        <taxon>Deinococcota</taxon>
        <taxon>Deinococci</taxon>
        <taxon>Deinococcales</taxon>
        <taxon>Deinococcaceae</taxon>
        <taxon>Deinococcus</taxon>
    </lineage>
</organism>
<evidence type="ECO:0000256" key="1">
    <source>
        <dbReference type="SAM" id="Phobius"/>
    </source>
</evidence>
<keyword evidence="1" id="KW-1133">Transmembrane helix</keyword>
<evidence type="ECO:0000313" key="2">
    <source>
        <dbReference type="EMBL" id="MDL2343948.1"/>
    </source>
</evidence>
<proteinExistence type="predicted"/>
<feature type="transmembrane region" description="Helical" evidence="1">
    <location>
        <begin position="73"/>
        <end position="99"/>
    </location>
</feature>
<evidence type="ECO:0000313" key="3">
    <source>
        <dbReference type="Proteomes" id="UP001302059"/>
    </source>
</evidence>
<accession>A0ABT7JFW0</accession>
<sequence>MTQFSFRPRLPRSWQMSACEARNAALPLLALAALAAAGRLPALGWGPGVLLALALVVAALVRPRRAALVMGAGVLLVGLAVVLSAPAGAALGLLLAFFAPLAARR</sequence>
<keyword evidence="3" id="KW-1185">Reference proteome</keyword>
<reference evidence="2 3" key="1">
    <citation type="submission" date="2023-05" db="EMBL/GenBank/DDBJ databases">
        <authorList>
            <person name="Gao F."/>
        </authorList>
    </citation>
    <scope>NUCLEOTIDE SEQUENCE [LARGE SCALE GENOMIC DNA]</scope>
    <source>
        <strain evidence="2 3">MIMF12</strain>
    </source>
</reference>
<dbReference type="RefSeq" id="WP_285522619.1">
    <property type="nucleotide sequence ID" value="NZ_JASNGB010000048.1"/>
</dbReference>
<keyword evidence="1" id="KW-0472">Membrane</keyword>
<dbReference type="EMBL" id="JASNGB010000048">
    <property type="protein sequence ID" value="MDL2343948.1"/>
    <property type="molecule type" value="Genomic_DNA"/>
</dbReference>
<protein>
    <submittedName>
        <fullName evidence="2">Uncharacterized protein</fullName>
    </submittedName>
</protein>
<comment type="caution">
    <text evidence="2">The sequence shown here is derived from an EMBL/GenBank/DDBJ whole genome shotgun (WGS) entry which is preliminary data.</text>
</comment>
<dbReference type="Proteomes" id="UP001302059">
    <property type="component" value="Unassembled WGS sequence"/>
</dbReference>